<reference evidence="2" key="1">
    <citation type="submission" date="2023-04" db="EMBL/GenBank/DDBJ databases">
        <title>Black Yeasts Isolated from many extreme environments.</title>
        <authorList>
            <person name="Coleine C."/>
            <person name="Stajich J.E."/>
            <person name="Selbmann L."/>
        </authorList>
    </citation>
    <scope>NUCLEOTIDE SEQUENCE</scope>
    <source>
        <strain evidence="2">CCFEE 5312</strain>
    </source>
</reference>
<evidence type="ECO:0000313" key="3">
    <source>
        <dbReference type="Proteomes" id="UP001271007"/>
    </source>
</evidence>
<keyword evidence="3" id="KW-1185">Reference proteome</keyword>
<sequence>MFVDEMLHTDVYVDGKFAEGLGGCVKRPLPELNSPGSAESDTPSTQMLSPLAFTPYDLRDTQKYAWPNGGNTPTKKLKSLQRQLLLQDGASSVGEGEEMAESCAGDCDSAGSAAGDLIAVAQLAYKVSLDCINAPADYQSLGILCRHIHNAIECCNPNDSGSVIRKQDQVAINCLAQCIKDTMTELEIALDKYGTTDALQGFGNRIVFMFSKNEWEDYRKQLKEHVDLLNLAVSGATLGAVNVIARGGRFRPTLDDKSAQRETSVPNAAAVERRLRELSQTTTIPFEDLSKLQSSIVEQLETRQENPPSPVNRRFPPAGTFGRRRQRSPAASPNMESDGGIGWAPRVGPIKDLYPDRFTPLSHDNGRFLSQPSMNATERDLWHQKFGYSQPTHGYVMTRNEVQSFRHALCEAMFQLSEAYTWPPADFIAETIERADTNDDAWWNVDEFAEVMRRLNMELMRGAAVWRHNWGPVMTERTRTVVYSGPGVLVVPFEYAVITTPPIEAQIQAASTERCRYWTTLPPTPPPEEQHTLCREDSWETWETKVEGIKRREWDNEALFC</sequence>
<protein>
    <submittedName>
        <fullName evidence="2">Uncharacterized protein</fullName>
    </submittedName>
</protein>
<dbReference type="AlphaFoldDB" id="A0AAJ0DFS1"/>
<organism evidence="2 3">
    <name type="scientific">Extremus antarcticus</name>
    <dbReference type="NCBI Taxonomy" id="702011"/>
    <lineage>
        <taxon>Eukaryota</taxon>
        <taxon>Fungi</taxon>
        <taxon>Dikarya</taxon>
        <taxon>Ascomycota</taxon>
        <taxon>Pezizomycotina</taxon>
        <taxon>Dothideomycetes</taxon>
        <taxon>Dothideomycetidae</taxon>
        <taxon>Mycosphaerellales</taxon>
        <taxon>Extremaceae</taxon>
        <taxon>Extremus</taxon>
    </lineage>
</organism>
<comment type="caution">
    <text evidence="2">The sequence shown here is derived from an EMBL/GenBank/DDBJ whole genome shotgun (WGS) entry which is preliminary data.</text>
</comment>
<gene>
    <name evidence="2" type="ORF">LTR09_005838</name>
</gene>
<evidence type="ECO:0000313" key="2">
    <source>
        <dbReference type="EMBL" id="KAK3053212.1"/>
    </source>
</evidence>
<evidence type="ECO:0000256" key="1">
    <source>
        <dbReference type="SAM" id="MobiDB-lite"/>
    </source>
</evidence>
<dbReference type="Proteomes" id="UP001271007">
    <property type="component" value="Unassembled WGS sequence"/>
</dbReference>
<accession>A0AAJ0DFS1</accession>
<proteinExistence type="predicted"/>
<dbReference type="EMBL" id="JAWDJX010000017">
    <property type="protein sequence ID" value="KAK3053212.1"/>
    <property type="molecule type" value="Genomic_DNA"/>
</dbReference>
<feature type="region of interest" description="Disordered" evidence="1">
    <location>
        <begin position="301"/>
        <end position="342"/>
    </location>
</feature>
<name>A0AAJ0DFS1_9PEZI</name>